<keyword evidence="2" id="KW-1185">Reference proteome</keyword>
<protein>
    <submittedName>
        <fullName evidence="1">Uncharacterized protein</fullName>
    </submittedName>
</protein>
<reference evidence="1 2" key="1">
    <citation type="submission" date="2015-01" db="EMBL/GenBank/DDBJ databases">
        <title>Paenibacillus swuensis/DY6/whole genome sequencing.</title>
        <authorList>
            <person name="Kim M.K."/>
            <person name="Srinivasan S."/>
            <person name="Lee J.-J."/>
        </authorList>
    </citation>
    <scope>NUCLEOTIDE SEQUENCE [LARGE SCALE GENOMIC DNA]</scope>
    <source>
        <strain evidence="1 2">DY6</strain>
    </source>
</reference>
<sequence>MKKEVEIIEYSSERGIQLVWEDGSTIKTSIQDNVVVIRGDTAGLVSLAQHLLKQKCPRAIMFIMMNLIH</sequence>
<dbReference type="EMBL" id="CP011388">
    <property type="protein sequence ID" value="ANE46721.1"/>
    <property type="molecule type" value="Genomic_DNA"/>
</dbReference>
<organism evidence="1 2">
    <name type="scientific">Paenibacillus swuensis</name>
    <dbReference type="NCBI Taxonomy" id="1178515"/>
    <lineage>
        <taxon>Bacteria</taxon>
        <taxon>Bacillati</taxon>
        <taxon>Bacillota</taxon>
        <taxon>Bacilli</taxon>
        <taxon>Bacillales</taxon>
        <taxon>Paenibacillaceae</taxon>
        <taxon>Paenibacillus</taxon>
    </lineage>
</organism>
<dbReference type="RefSeq" id="WP_068606467.1">
    <property type="nucleotide sequence ID" value="NZ_CP011388.1"/>
</dbReference>
<dbReference type="PATRIC" id="fig|1178515.4.peg.2220"/>
<accession>A0A172TI55</accession>
<dbReference type="AlphaFoldDB" id="A0A172TI55"/>
<gene>
    <name evidence="1" type="ORF">SY83_11060</name>
</gene>
<proteinExistence type="predicted"/>
<evidence type="ECO:0000313" key="1">
    <source>
        <dbReference type="EMBL" id="ANE46721.1"/>
    </source>
</evidence>
<name>A0A172TI55_9BACL</name>
<dbReference type="Proteomes" id="UP000076927">
    <property type="component" value="Chromosome"/>
</dbReference>
<evidence type="ECO:0000313" key="2">
    <source>
        <dbReference type="Proteomes" id="UP000076927"/>
    </source>
</evidence>
<dbReference type="KEGG" id="pswu:SY83_11060"/>